<feature type="compositionally biased region" description="Basic and acidic residues" evidence="1">
    <location>
        <begin position="686"/>
        <end position="702"/>
    </location>
</feature>
<dbReference type="Proteomes" id="UP000053820">
    <property type="component" value="Unassembled WGS sequence"/>
</dbReference>
<gene>
    <name evidence="2" type="ORF">HYDPIDRAFT_32811</name>
</gene>
<name>A0A0C9V3D0_9AGAM</name>
<evidence type="ECO:0000313" key="3">
    <source>
        <dbReference type="Proteomes" id="UP000053820"/>
    </source>
</evidence>
<accession>A0A0C9V3D0</accession>
<dbReference type="AlphaFoldDB" id="A0A0C9V3D0"/>
<keyword evidence="3" id="KW-1185">Reference proteome</keyword>
<feature type="compositionally biased region" description="Low complexity" evidence="1">
    <location>
        <begin position="422"/>
        <end position="436"/>
    </location>
</feature>
<evidence type="ECO:0000256" key="1">
    <source>
        <dbReference type="SAM" id="MobiDB-lite"/>
    </source>
</evidence>
<proteinExistence type="predicted"/>
<feature type="compositionally biased region" description="Acidic residues" evidence="1">
    <location>
        <begin position="605"/>
        <end position="630"/>
    </location>
</feature>
<feature type="compositionally biased region" description="Basic residues" evidence="1">
    <location>
        <begin position="746"/>
        <end position="756"/>
    </location>
</feature>
<sequence>MSTGSGILQADADVSMGSAGIYNLGLRLYTRRLKAPVKSYAGRLAHLQAKRDGRKKAAFDAERYQGAWFKRVLFARRAARGEFLVEEDSASPVLSMKRKGGQDICEDVPPLTKRRLFDWRGTLAVFCFAFWFPKPPSMTTQVAPMQSISQDIPDLLQYLKRKYKKIFKRGNFETHPKRVERHQASRVTRALKSRQELIAKILATRARKALPLQSTPQPWLHTHRWRDSYASECVSGSKRKRLPCGEYVDYCAPPHVKQRTVHPLDDVSDGEARFLPMPVVYAVAGGKLDTSSEQEFMEVDSISHYPIAAPATTATTVPSLPQARSAAVSTKTFMSSSSSSNVSPLYTQFHNTPRTPPQPTIPTTTDRGDLDLSFSTRCAITAASPSVDSQSIPKPIQVPNTDFDLSLSALCNSILSIQFSDPAATSTPPSTLPRRLVPVPSASEGDSSTDRDTTLLNVVTDAVECRLGDSDTCHDDLAAILSGLQLNHVPAKSEPEIVRAVSPDTERRIAEAFGELDELDTVCSLGDALREESTATTLVGPDSQDDDKSLSLAISDHAPRPSSLDTFHVDLLALIADIPVDDPSDDEGPGVGIPLMTLLTLGPDSDYDDLDDDYDCEPIDDNEDESEDEETARRDAFIIRQMVHIRKCLDEAERERDEEDARRREGRPPAPAKRGRGRGSAVFGSKAERDRSASPKAERRLAEASNEFDGVDLFGDPLDGGYEGDFDDDGDDDEEDEEDEEDVKPSSKRRSPGRLG</sequence>
<protein>
    <submittedName>
        <fullName evidence="2">Uncharacterized protein</fullName>
    </submittedName>
</protein>
<feature type="compositionally biased region" description="Basic and acidic residues" evidence="1">
    <location>
        <begin position="652"/>
        <end position="667"/>
    </location>
</feature>
<dbReference type="EMBL" id="KN839880">
    <property type="protein sequence ID" value="KIJ59824.1"/>
    <property type="molecule type" value="Genomic_DNA"/>
</dbReference>
<organism evidence="2 3">
    <name type="scientific">Hydnomerulius pinastri MD-312</name>
    <dbReference type="NCBI Taxonomy" id="994086"/>
    <lineage>
        <taxon>Eukaryota</taxon>
        <taxon>Fungi</taxon>
        <taxon>Dikarya</taxon>
        <taxon>Basidiomycota</taxon>
        <taxon>Agaricomycotina</taxon>
        <taxon>Agaricomycetes</taxon>
        <taxon>Agaricomycetidae</taxon>
        <taxon>Boletales</taxon>
        <taxon>Boletales incertae sedis</taxon>
        <taxon>Leucogyrophana</taxon>
    </lineage>
</organism>
<feature type="region of interest" description="Disordered" evidence="1">
    <location>
        <begin position="422"/>
        <end position="451"/>
    </location>
</feature>
<dbReference type="HOGENOM" id="CLU_368439_0_0_1"/>
<dbReference type="OrthoDB" id="10687879at2759"/>
<feature type="region of interest" description="Disordered" evidence="1">
    <location>
        <begin position="604"/>
        <end position="635"/>
    </location>
</feature>
<feature type="compositionally biased region" description="Acidic residues" evidence="1">
    <location>
        <begin position="722"/>
        <end position="742"/>
    </location>
</feature>
<feature type="region of interest" description="Disordered" evidence="1">
    <location>
        <begin position="652"/>
        <end position="756"/>
    </location>
</feature>
<reference evidence="2 3" key="1">
    <citation type="submission" date="2014-04" db="EMBL/GenBank/DDBJ databases">
        <title>Evolutionary Origins and Diversification of the Mycorrhizal Mutualists.</title>
        <authorList>
            <consortium name="DOE Joint Genome Institute"/>
            <consortium name="Mycorrhizal Genomics Consortium"/>
            <person name="Kohler A."/>
            <person name="Kuo A."/>
            <person name="Nagy L.G."/>
            <person name="Floudas D."/>
            <person name="Copeland A."/>
            <person name="Barry K.W."/>
            <person name="Cichocki N."/>
            <person name="Veneault-Fourrey C."/>
            <person name="LaButti K."/>
            <person name="Lindquist E.A."/>
            <person name="Lipzen A."/>
            <person name="Lundell T."/>
            <person name="Morin E."/>
            <person name="Murat C."/>
            <person name="Riley R."/>
            <person name="Ohm R."/>
            <person name="Sun H."/>
            <person name="Tunlid A."/>
            <person name="Henrissat B."/>
            <person name="Grigoriev I.V."/>
            <person name="Hibbett D.S."/>
            <person name="Martin F."/>
        </authorList>
    </citation>
    <scope>NUCLEOTIDE SEQUENCE [LARGE SCALE GENOMIC DNA]</scope>
    <source>
        <strain evidence="2 3">MD-312</strain>
    </source>
</reference>
<evidence type="ECO:0000313" key="2">
    <source>
        <dbReference type="EMBL" id="KIJ59824.1"/>
    </source>
</evidence>